<dbReference type="EMBL" id="CACVBM020001150">
    <property type="protein sequence ID" value="CAA7034582.1"/>
    <property type="molecule type" value="Genomic_DNA"/>
</dbReference>
<gene>
    <name evidence="1" type="ORF">MERR_LOCUS21817</name>
</gene>
<accession>A0A6D2J3V6</accession>
<comment type="caution">
    <text evidence="1">The sequence shown here is derived from an EMBL/GenBank/DDBJ whole genome shotgun (WGS) entry which is preliminary data.</text>
</comment>
<name>A0A6D2J3V6_9BRAS</name>
<dbReference type="OrthoDB" id="1424466at2759"/>
<organism evidence="1 2">
    <name type="scientific">Microthlaspi erraticum</name>
    <dbReference type="NCBI Taxonomy" id="1685480"/>
    <lineage>
        <taxon>Eukaryota</taxon>
        <taxon>Viridiplantae</taxon>
        <taxon>Streptophyta</taxon>
        <taxon>Embryophyta</taxon>
        <taxon>Tracheophyta</taxon>
        <taxon>Spermatophyta</taxon>
        <taxon>Magnoliopsida</taxon>
        <taxon>eudicotyledons</taxon>
        <taxon>Gunneridae</taxon>
        <taxon>Pentapetalae</taxon>
        <taxon>rosids</taxon>
        <taxon>malvids</taxon>
        <taxon>Brassicales</taxon>
        <taxon>Brassicaceae</taxon>
        <taxon>Coluteocarpeae</taxon>
        <taxon>Microthlaspi</taxon>
    </lineage>
</organism>
<proteinExistence type="predicted"/>
<dbReference type="Proteomes" id="UP000467841">
    <property type="component" value="Unassembled WGS sequence"/>
</dbReference>
<keyword evidence="2" id="KW-1185">Reference proteome</keyword>
<evidence type="ECO:0000313" key="1">
    <source>
        <dbReference type="EMBL" id="CAA7034582.1"/>
    </source>
</evidence>
<dbReference type="AlphaFoldDB" id="A0A6D2J3V6"/>
<protein>
    <submittedName>
        <fullName evidence="1">Uncharacterized protein</fullName>
    </submittedName>
</protein>
<reference evidence="1" key="1">
    <citation type="submission" date="2020-01" db="EMBL/GenBank/DDBJ databases">
        <authorList>
            <person name="Mishra B."/>
        </authorList>
    </citation>
    <scope>NUCLEOTIDE SEQUENCE [LARGE SCALE GENOMIC DNA]</scope>
</reference>
<evidence type="ECO:0000313" key="2">
    <source>
        <dbReference type="Proteomes" id="UP000467841"/>
    </source>
</evidence>
<sequence>MGIRSELWPDSNEKYLPASFKLTTSEKDTFLGILKGARLPDGFSSNISRCIDLRQRRMQGLKSHDCHVIMGHLLPIAIRNVSSPNVTSVITELSVFPRDMLQGGGCKRAS</sequence>